<keyword evidence="3" id="KW-1185">Reference proteome</keyword>
<reference evidence="2 3" key="1">
    <citation type="journal article" date="2012" name="Genome Biol.">
        <title>Sequencing three crocodilian genomes to illuminate the evolution of archosaurs and amniotes.</title>
        <authorList>
            <person name="St John J.A."/>
            <person name="Braun E.L."/>
            <person name="Isberg S.R."/>
            <person name="Miles L.G."/>
            <person name="Chong A.Y."/>
            <person name="Gongora J."/>
            <person name="Dalzell P."/>
            <person name="Moran C."/>
            <person name="Bed'hom B."/>
            <person name="Abzhanov A."/>
            <person name="Burgess S.C."/>
            <person name="Cooksey A.M."/>
            <person name="Castoe T.A."/>
            <person name="Crawford N.G."/>
            <person name="Densmore L.D."/>
            <person name="Drew J.C."/>
            <person name="Edwards S.V."/>
            <person name="Faircloth B.C."/>
            <person name="Fujita M.K."/>
            <person name="Greenwold M.J."/>
            <person name="Hoffmann F.G."/>
            <person name="Howard J.M."/>
            <person name="Iguchi T."/>
            <person name="Janes D.E."/>
            <person name="Khan S.Y."/>
            <person name="Kohno S."/>
            <person name="de Koning A.J."/>
            <person name="Lance S.L."/>
            <person name="McCarthy F.M."/>
            <person name="McCormack J.E."/>
            <person name="Merchant M.E."/>
            <person name="Peterson D.G."/>
            <person name="Pollock D.D."/>
            <person name="Pourmand N."/>
            <person name="Raney B.J."/>
            <person name="Roessler K.A."/>
            <person name="Sanford J.R."/>
            <person name="Sawyer R.H."/>
            <person name="Schmidt C.J."/>
            <person name="Triplett E.W."/>
            <person name="Tuberville T.D."/>
            <person name="Venegas-Anaya M."/>
            <person name="Howard J.T."/>
            <person name="Jarvis E.D."/>
            <person name="Guillette L.J.Jr."/>
            <person name="Glenn T.C."/>
            <person name="Green R.E."/>
            <person name="Ray D.A."/>
        </authorList>
    </citation>
    <scope>NUCLEOTIDE SEQUENCE [LARGE SCALE GENOMIC DNA]</scope>
    <source>
        <strain evidence="2">KSC_2009_1</strain>
    </source>
</reference>
<organism evidence="2 3">
    <name type="scientific">Alligator mississippiensis</name>
    <name type="common">American alligator</name>
    <dbReference type="NCBI Taxonomy" id="8496"/>
    <lineage>
        <taxon>Eukaryota</taxon>
        <taxon>Metazoa</taxon>
        <taxon>Chordata</taxon>
        <taxon>Craniata</taxon>
        <taxon>Vertebrata</taxon>
        <taxon>Euteleostomi</taxon>
        <taxon>Archelosauria</taxon>
        <taxon>Archosauria</taxon>
        <taxon>Crocodylia</taxon>
        <taxon>Alligatoridae</taxon>
        <taxon>Alligatorinae</taxon>
        <taxon>Alligator</taxon>
    </lineage>
</organism>
<comment type="caution">
    <text evidence="2">The sequence shown here is derived from an EMBL/GenBank/DDBJ whole genome shotgun (WGS) entry which is preliminary data.</text>
</comment>
<evidence type="ECO:0000313" key="3">
    <source>
        <dbReference type="Proteomes" id="UP000050525"/>
    </source>
</evidence>
<name>A0A151NBX7_ALLMI</name>
<feature type="region of interest" description="Disordered" evidence="1">
    <location>
        <begin position="24"/>
        <end position="46"/>
    </location>
</feature>
<protein>
    <submittedName>
        <fullName evidence="2">Uncharacterized protein</fullName>
    </submittedName>
</protein>
<dbReference type="Proteomes" id="UP000050525">
    <property type="component" value="Unassembled WGS sequence"/>
</dbReference>
<gene>
    <name evidence="2" type="ORF">Y1Q_0007747</name>
</gene>
<dbReference type="EMBL" id="AKHW03003549">
    <property type="protein sequence ID" value="KYO34314.1"/>
    <property type="molecule type" value="Genomic_DNA"/>
</dbReference>
<dbReference type="AlphaFoldDB" id="A0A151NBX7"/>
<sequence>MEQAAGRRRGVCEKGLNLGWLLKTRPTEQHDKQEEGLAVDPGQQLRPPESMRCWGSSCCSPACSSQV</sequence>
<evidence type="ECO:0000256" key="1">
    <source>
        <dbReference type="SAM" id="MobiDB-lite"/>
    </source>
</evidence>
<proteinExistence type="predicted"/>
<evidence type="ECO:0000313" key="2">
    <source>
        <dbReference type="EMBL" id="KYO34314.1"/>
    </source>
</evidence>
<feature type="compositionally biased region" description="Basic and acidic residues" evidence="1">
    <location>
        <begin position="25"/>
        <end position="35"/>
    </location>
</feature>
<accession>A0A151NBX7</accession>